<evidence type="ECO:0000256" key="3">
    <source>
        <dbReference type="ARBA" id="ARBA00022679"/>
    </source>
</evidence>
<proteinExistence type="predicted"/>
<evidence type="ECO:0000256" key="7">
    <source>
        <dbReference type="PROSITE-ProRule" id="PRU00418"/>
    </source>
</evidence>
<dbReference type="PROSITE" id="PS51095">
    <property type="entry name" value="PTS_EIIA_TYPE_3"/>
    <property type="match status" value="1"/>
</dbReference>
<evidence type="ECO:0000256" key="2">
    <source>
        <dbReference type="ARBA" id="ARBA00022597"/>
    </source>
</evidence>
<gene>
    <name evidence="8" type="ORF">CHL78_017270</name>
</gene>
<keyword evidence="1" id="KW-0813">Transport</keyword>
<dbReference type="Pfam" id="PF02255">
    <property type="entry name" value="PTS_IIA"/>
    <property type="match status" value="1"/>
</dbReference>
<dbReference type="SUPFAM" id="SSF46973">
    <property type="entry name" value="Enzyme IIa from lactose specific PTS, IIa-lac"/>
    <property type="match status" value="1"/>
</dbReference>
<dbReference type="Gene3D" id="1.20.58.80">
    <property type="entry name" value="Phosphotransferase system, lactose/cellobiose-type IIA subunit"/>
    <property type="match status" value="1"/>
</dbReference>
<name>A0A371IYR5_9FIRM</name>
<evidence type="ECO:0000313" key="9">
    <source>
        <dbReference type="Proteomes" id="UP000215694"/>
    </source>
</evidence>
<keyword evidence="9" id="KW-1185">Reference proteome</keyword>
<keyword evidence="3" id="KW-0808">Transferase</keyword>
<reference evidence="8 9" key="1">
    <citation type="journal article" date="2017" name="Genome Announc.">
        <title>Draft Genome Sequence of Romboutsia weinsteinii sp. nov. Strain CCRI-19649(T) Isolated from Surface Water.</title>
        <authorList>
            <person name="Maheux A.F."/>
            <person name="Boudreau D.K."/>
            <person name="Berube E."/>
            <person name="Boissinot M."/>
            <person name="Cantin P."/>
            <person name="Raymond F."/>
            <person name="Corbeil J."/>
            <person name="Omar R.F."/>
            <person name="Bergeron M.G."/>
        </authorList>
    </citation>
    <scope>NUCLEOTIDE SEQUENCE [LARGE SCALE GENOMIC DNA]</scope>
    <source>
        <strain evidence="8 9">CCRI-19649</strain>
    </source>
</reference>
<feature type="binding site" evidence="6">
    <location>
        <position position="80"/>
    </location>
    <ligand>
        <name>Mg(2+)</name>
        <dbReference type="ChEBI" id="CHEBI:18420"/>
        <note>ligand shared between all trimeric partners</note>
    </ligand>
</feature>
<dbReference type="RefSeq" id="WP_094369750.1">
    <property type="nucleotide sequence ID" value="NZ_NOJY02000058.1"/>
</dbReference>
<dbReference type="CDD" id="cd00215">
    <property type="entry name" value="PTS_IIA_lac"/>
    <property type="match status" value="1"/>
</dbReference>
<dbReference type="GO" id="GO:0046872">
    <property type="term" value="F:metal ion binding"/>
    <property type="evidence" value="ECO:0007669"/>
    <property type="project" value="UniProtKB-KW"/>
</dbReference>
<feature type="active site" description="Tele-phosphohistidine intermediate" evidence="5">
    <location>
        <position position="77"/>
    </location>
</feature>
<comment type="cofactor">
    <cofactor evidence="6">
        <name>Mg(2+)</name>
        <dbReference type="ChEBI" id="CHEBI:18420"/>
    </cofactor>
    <text evidence="6">Binds 1 Mg(2+) ion per trimer.</text>
</comment>
<dbReference type="InterPro" id="IPR036542">
    <property type="entry name" value="PTS_IIA_lac/cel_sf"/>
</dbReference>
<accession>A0A371IYR5</accession>
<feature type="modified residue" description="Phosphohistidine; by HPr" evidence="7">
    <location>
        <position position="77"/>
    </location>
</feature>
<evidence type="ECO:0000256" key="6">
    <source>
        <dbReference type="PIRSR" id="PIRSR000699-2"/>
    </source>
</evidence>
<dbReference type="GO" id="GO:0009401">
    <property type="term" value="P:phosphoenolpyruvate-dependent sugar phosphotransferase system"/>
    <property type="evidence" value="ECO:0007669"/>
    <property type="project" value="UniProtKB-KW"/>
</dbReference>
<dbReference type="Proteomes" id="UP000215694">
    <property type="component" value="Unassembled WGS sequence"/>
</dbReference>
<evidence type="ECO:0000256" key="4">
    <source>
        <dbReference type="ARBA" id="ARBA00022683"/>
    </source>
</evidence>
<dbReference type="EMBL" id="NOJY02000058">
    <property type="protein sequence ID" value="RDY25610.1"/>
    <property type="molecule type" value="Genomic_DNA"/>
</dbReference>
<evidence type="ECO:0000313" key="8">
    <source>
        <dbReference type="EMBL" id="RDY25610.1"/>
    </source>
</evidence>
<comment type="caution">
    <text evidence="8">The sequence shown here is derived from an EMBL/GenBank/DDBJ whole genome shotgun (WGS) entry which is preliminary data.</text>
</comment>
<organism evidence="8 9">
    <name type="scientific">Romboutsia weinsteinii</name>
    <dbReference type="NCBI Taxonomy" id="2020949"/>
    <lineage>
        <taxon>Bacteria</taxon>
        <taxon>Bacillati</taxon>
        <taxon>Bacillota</taxon>
        <taxon>Clostridia</taxon>
        <taxon>Peptostreptococcales</taxon>
        <taxon>Peptostreptococcaceae</taxon>
        <taxon>Romboutsia</taxon>
    </lineage>
</organism>
<dbReference type="InterPro" id="IPR003188">
    <property type="entry name" value="PTS_IIA_lac/cel"/>
</dbReference>
<keyword evidence="6" id="KW-0460">Magnesium</keyword>
<dbReference type="AlphaFoldDB" id="A0A371IYR5"/>
<keyword evidence="2" id="KW-0762">Sugar transport</keyword>
<protein>
    <submittedName>
        <fullName evidence="8">PTS lactose/cellobiose transporter subunit IIA</fullName>
    </submittedName>
</protein>
<evidence type="ECO:0000256" key="5">
    <source>
        <dbReference type="PIRSR" id="PIRSR000699-1"/>
    </source>
</evidence>
<dbReference type="OrthoDB" id="389577at2"/>
<evidence type="ECO:0000256" key="1">
    <source>
        <dbReference type="ARBA" id="ARBA00022448"/>
    </source>
</evidence>
<sequence>MSEKIFEISFGIISYAGDAKGLAFEAISLAKEGKIDEARETMIKSKEGITKAHRFQTELIQGEASGNKTEMSVILVHAQDHLMNAMNFQQLADEFIDLYERIESK</sequence>
<keyword evidence="4" id="KW-0598">Phosphotransferase system</keyword>
<dbReference type="PANTHER" id="PTHR34382:SF7">
    <property type="entry name" value="PTS SYSTEM N,N'-DIACETYLCHITOBIOSE-SPECIFIC EIIA COMPONENT"/>
    <property type="match status" value="1"/>
</dbReference>
<dbReference type="GO" id="GO:0016740">
    <property type="term" value="F:transferase activity"/>
    <property type="evidence" value="ECO:0007669"/>
    <property type="project" value="UniProtKB-KW"/>
</dbReference>
<dbReference type="PIRSF" id="PIRSF000699">
    <property type="entry name" value="PTS_IILac_III"/>
    <property type="match status" value="1"/>
</dbReference>
<dbReference type="PANTHER" id="PTHR34382">
    <property type="entry name" value="PTS SYSTEM N,N'-DIACETYLCHITOBIOSE-SPECIFIC EIIA COMPONENT"/>
    <property type="match status" value="1"/>
</dbReference>
<keyword evidence="6" id="KW-0479">Metal-binding</keyword>